<evidence type="ECO:0000313" key="3">
    <source>
        <dbReference type="Proteomes" id="UP000028623"/>
    </source>
</evidence>
<sequence length="123" mass="14093">MLKKLKFYAIGLIPGLLIVFFILNQKGTTCSYFPNDRVIAETLTKDFKYAPAFKTEMESNKISEKFLKDSMIAAGKIDFDRSKAQAKPCPQYLLLYPKDNPRFEVSYSKCKESAEFTGLKKIK</sequence>
<dbReference type="EMBL" id="JPLY01000004">
    <property type="protein sequence ID" value="KFC21420.1"/>
    <property type="molecule type" value="Genomic_DNA"/>
</dbReference>
<dbReference type="Proteomes" id="UP000028623">
    <property type="component" value="Unassembled WGS sequence"/>
</dbReference>
<dbReference type="AlphaFoldDB" id="A0A085BG25"/>
<feature type="transmembrane region" description="Helical" evidence="1">
    <location>
        <begin position="7"/>
        <end position="23"/>
    </location>
</feature>
<gene>
    <name evidence="2" type="ORF">IO89_14675</name>
</gene>
<dbReference type="STRING" id="421072.SAMN04488097_0841"/>
<keyword evidence="1" id="KW-0812">Transmembrane</keyword>
<name>A0A085BG25_9FLAO</name>
<keyword evidence="3" id="KW-1185">Reference proteome</keyword>
<dbReference type="OrthoDB" id="1466970at2"/>
<keyword evidence="1" id="KW-0472">Membrane</keyword>
<comment type="caution">
    <text evidence="2">The sequence shown here is derived from an EMBL/GenBank/DDBJ whole genome shotgun (WGS) entry which is preliminary data.</text>
</comment>
<reference evidence="2 3" key="1">
    <citation type="submission" date="2014-07" db="EMBL/GenBank/DDBJ databases">
        <title>Epilithonimonas lactis LMG 22401 Genome.</title>
        <authorList>
            <person name="Pipes S.E."/>
            <person name="Stropko S.J."/>
        </authorList>
    </citation>
    <scope>NUCLEOTIDE SEQUENCE [LARGE SCALE GENOMIC DNA]</scope>
    <source>
        <strain evidence="2 3">LMG 24401</strain>
    </source>
</reference>
<organism evidence="2 3">
    <name type="scientific">Epilithonimonas lactis</name>
    <dbReference type="NCBI Taxonomy" id="421072"/>
    <lineage>
        <taxon>Bacteria</taxon>
        <taxon>Pseudomonadati</taxon>
        <taxon>Bacteroidota</taxon>
        <taxon>Flavobacteriia</taxon>
        <taxon>Flavobacteriales</taxon>
        <taxon>Weeksellaceae</taxon>
        <taxon>Chryseobacterium group</taxon>
        <taxon>Epilithonimonas</taxon>
    </lineage>
</organism>
<proteinExistence type="predicted"/>
<keyword evidence="1" id="KW-1133">Transmembrane helix</keyword>
<protein>
    <recommendedName>
        <fullName evidence="4">DUF4258 domain-containing protein</fullName>
    </recommendedName>
</protein>
<dbReference type="RefSeq" id="WP_034977471.1">
    <property type="nucleotide sequence ID" value="NZ_FOFI01000001.1"/>
</dbReference>
<evidence type="ECO:0000313" key="2">
    <source>
        <dbReference type="EMBL" id="KFC21420.1"/>
    </source>
</evidence>
<evidence type="ECO:0008006" key="4">
    <source>
        <dbReference type="Google" id="ProtNLM"/>
    </source>
</evidence>
<accession>A0A085BG25</accession>
<evidence type="ECO:0000256" key="1">
    <source>
        <dbReference type="SAM" id="Phobius"/>
    </source>
</evidence>
<dbReference type="eggNOG" id="ENOG5032SSW">
    <property type="taxonomic scope" value="Bacteria"/>
</dbReference>